<evidence type="ECO:0000313" key="2">
    <source>
        <dbReference type="EMBL" id="GAA3609212.1"/>
    </source>
</evidence>
<accession>A0ABP6ZHT5</accession>
<name>A0ABP6ZHT5_9ACTN</name>
<evidence type="ECO:0008006" key="4">
    <source>
        <dbReference type="Google" id="ProtNLM"/>
    </source>
</evidence>
<sequence length="74" mass="7848">MGTGRAGRAVPSWEGDGVPDRVDEGRGGDPAGILVRVRIRPSARPTRGDKSQLGYEMGNTLTYVTCEVTVTLTS</sequence>
<evidence type="ECO:0000256" key="1">
    <source>
        <dbReference type="SAM" id="MobiDB-lite"/>
    </source>
</evidence>
<dbReference type="Proteomes" id="UP001501490">
    <property type="component" value="Unassembled WGS sequence"/>
</dbReference>
<feature type="region of interest" description="Disordered" evidence="1">
    <location>
        <begin position="1"/>
        <end position="29"/>
    </location>
</feature>
<proteinExistence type="predicted"/>
<dbReference type="EMBL" id="BAABAB010000006">
    <property type="protein sequence ID" value="GAA3609212.1"/>
    <property type="molecule type" value="Genomic_DNA"/>
</dbReference>
<comment type="caution">
    <text evidence="2">The sequence shown here is derived from an EMBL/GenBank/DDBJ whole genome shotgun (WGS) entry which is preliminary data.</text>
</comment>
<keyword evidence="3" id="KW-1185">Reference proteome</keyword>
<reference evidence="3" key="1">
    <citation type="journal article" date="2019" name="Int. J. Syst. Evol. Microbiol.">
        <title>The Global Catalogue of Microorganisms (GCM) 10K type strain sequencing project: providing services to taxonomists for standard genome sequencing and annotation.</title>
        <authorList>
            <consortium name="The Broad Institute Genomics Platform"/>
            <consortium name="The Broad Institute Genome Sequencing Center for Infectious Disease"/>
            <person name="Wu L."/>
            <person name="Ma J."/>
        </authorList>
    </citation>
    <scope>NUCLEOTIDE SEQUENCE [LARGE SCALE GENOMIC DNA]</scope>
    <source>
        <strain evidence="3">JCM 16929</strain>
    </source>
</reference>
<feature type="compositionally biased region" description="Basic and acidic residues" evidence="1">
    <location>
        <begin position="18"/>
        <end position="27"/>
    </location>
</feature>
<evidence type="ECO:0000313" key="3">
    <source>
        <dbReference type="Proteomes" id="UP001501490"/>
    </source>
</evidence>
<organism evidence="2 3">
    <name type="scientific">Microlunatus ginsengisoli</name>
    <dbReference type="NCBI Taxonomy" id="363863"/>
    <lineage>
        <taxon>Bacteria</taxon>
        <taxon>Bacillati</taxon>
        <taxon>Actinomycetota</taxon>
        <taxon>Actinomycetes</taxon>
        <taxon>Propionibacteriales</taxon>
        <taxon>Propionibacteriaceae</taxon>
        <taxon>Microlunatus</taxon>
    </lineage>
</organism>
<gene>
    <name evidence="2" type="ORF">GCM10022236_08580</name>
</gene>
<protein>
    <recommendedName>
        <fullName evidence="4">Kinesin motor domain-containing protein</fullName>
    </recommendedName>
</protein>